<evidence type="ECO:0000313" key="1">
    <source>
        <dbReference type="EMBL" id="MBB3108233.1"/>
    </source>
</evidence>
<gene>
    <name evidence="1" type="ORF">FHS18_000261</name>
</gene>
<dbReference type="AlphaFoldDB" id="A0A7W5AT72"/>
<proteinExistence type="predicted"/>
<name>A0A7W5AT72_9BACL</name>
<sequence>MNRVFIFNERLGLNLPQLDANWEDYSDEEQASIVEQWEIIRGRIPDLVIRFEHQINVLQIQMNEEDDFDKTCTLNSNIADLASRINDLHIWYRINQELEGKRHS</sequence>
<evidence type="ECO:0000313" key="2">
    <source>
        <dbReference type="Proteomes" id="UP000570361"/>
    </source>
</evidence>
<comment type="caution">
    <text evidence="1">The sequence shown here is derived from an EMBL/GenBank/DDBJ whole genome shotgun (WGS) entry which is preliminary data.</text>
</comment>
<dbReference type="Proteomes" id="UP000570361">
    <property type="component" value="Unassembled WGS sequence"/>
</dbReference>
<dbReference type="EMBL" id="JACHXK010000001">
    <property type="protein sequence ID" value="MBB3108233.1"/>
    <property type="molecule type" value="Genomic_DNA"/>
</dbReference>
<protein>
    <submittedName>
        <fullName evidence="1">Uncharacterized protein</fullName>
    </submittedName>
</protein>
<keyword evidence="2" id="KW-1185">Reference proteome</keyword>
<organism evidence="1 2">
    <name type="scientific">Paenibacillus phyllosphaerae</name>
    <dbReference type="NCBI Taxonomy" id="274593"/>
    <lineage>
        <taxon>Bacteria</taxon>
        <taxon>Bacillati</taxon>
        <taxon>Bacillota</taxon>
        <taxon>Bacilli</taxon>
        <taxon>Bacillales</taxon>
        <taxon>Paenibacillaceae</taxon>
        <taxon>Paenibacillus</taxon>
    </lineage>
</organism>
<reference evidence="1 2" key="1">
    <citation type="submission" date="2020-08" db="EMBL/GenBank/DDBJ databases">
        <title>Genomic Encyclopedia of Type Strains, Phase III (KMG-III): the genomes of soil and plant-associated and newly described type strains.</title>
        <authorList>
            <person name="Whitman W."/>
        </authorList>
    </citation>
    <scope>NUCLEOTIDE SEQUENCE [LARGE SCALE GENOMIC DNA]</scope>
    <source>
        <strain evidence="1 2">CECT 5862</strain>
    </source>
</reference>
<accession>A0A7W5AT72</accession>
<dbReference type="RefSeq" id="WP_183596099.1">
    <property type="nucleotide sequence ID" value="NZ_JACHXK010000001.1"/>
</dbReference>